<reference evidence="3 4" key="1">
    <citation type="submission" date="2019-06" db="EMBL/GenBank/DDBJ databases">
        <authorList>
            <person name="Broberg M."/>
        </authorList>
    </citation>
    <scope>NUCLEOTIDE SEQUENCE [LARGE SCALE GENOMIC DNA]</scope>
</reference>
<comment type="caution">
    <text evidence="3">The sequence shown here is derived from an EMBL/GenBank/DDBJ whole genome shotgun (WGS) entry which is preliminary data.</text>
</comment>
<evidence type="ECO:0000313" key="3">
    <source>
        <dbReference type="EMBL" id="VUC23801.1"/>
    </source>
</evidence>
<dbReference type="EMBL" id="CABFNS010000711">
    <property type="protein sequence ID" value="VUC23801.1"/>
    <property type="molecule type" value="Genomic_DNA"/>
</dbReference>
<evidence type="ECO:0000313" key="4">
    <source>
        <dbReference type="Proteomes" id="UP000766486"/>
    </source>
</evidence>
<keyword evidence="1" id="KW-0175">Coiled coil</keyword>
<dbReference type="Proteomes" id="UP000766486">
    <property type="component" value="Unassembled WGS sequence"/>
</dbReference>
<dbReference type="PANTHER" id="PTHR24148">
    <property type="entry name" value="ANKYRIN REPEAT DOMAIN-CONTAINING PROTEIN 39 HOMOLOG-RELATED"/>
    <property type="match status" value="1"/>
</dbReference>
<keyword evidence="4" id="KW-1185">Reference proteome</keyword>
<accession>A0ABY6TYL8</accession>
<evidence type="ECO:0000256" key="1">
    <source>
        <dbReference type="SAM" id="Coils"/>
    </source>
</evidence>
<dbReference type="PANTHER" id="PTHR24148:SF73">
    <property type="entry name" value="HET DOMAIN PROTEIN (AFU_ORTHOLOGUE AFUA_8G01020)"/>
    <property type="match status" value="1"/>
</dbReference>
<organism evidence="3 4">
    <name type="scientific">Bionectria ochroleuca</name>
    <name type="common">Gliocladium roseum</name>
    <dbReference type="NCBI Taxonomy" id="29856"/>
    <lineage>
        <taxon>Eukaryota</taxon>
        <taxon>Fungi</taxon>
        <taxon>Dikarya</taxon>
        <taxon>Ascomycota</taxon>
        <taxon>Pezizomycotina</taxon>
        <taxon>Sordariomycetes</taxon>
        <taxon>Hypocreomycetidae</taxon>
        <taxon>Hypocreales</taxon>
        <taxon>Bionectriaceae</taxon>
        <taxon>Clonostachys</taxon>
    </lineage>
</organism>
<feature type="domain" description="Heterokaryon incompatibility" evidence="2">
    <location>
        <begin position="94"/>
        <end position="263"/>
    </location>
</feature>
<dbReference type="InterPro" id="IPR052895">
    <property type="entry name" value="HetReg/Transcr_Mod"/>
</dbReference>
<feature type="coiled-coil region" evidence="1">
    <location>
        <begin position="188"/>
        <end position="215"/>
    </location>
</feature>
<proteinExistence type="predicted"/>
<name>A0ABY6TYL8_BIOOC</name>
<evidence type="ECO:0000259" key="2">
    <source>
        <dbReference type="Pfam" id="PF06985"/>
    </source>
</evidence>
<protein>
    <recommendedName>
        <fullName evidence="2">Heterokaryon incompatibility domain-containing protein</fullName>
    </recommendedName>
</protein>
<sequence length="739" mass="81707">MALGLGARLRATFSLSSWLQHLIIWVGSAFARLRLGSTANSLLQIKASIFGFRHSSPLDSRHIRLLRLPAPSTRPSACPELTIETFPIVECPPYIALSYTWGPPEPSIAPYTLSNRRIIRINGRPFLIFPNLFDALTHLVGARPGQYVWIDGICINQADLAERASQVSIMNTIYAGAKETVIWLGPSNPAAERALSKLEEMATNAESQIMRWGKEQSFGDAFIADDALALERSGLPPMTRSDWSDLASIVTRTWFSRVWIIQEVALSSNPTIFVGHRSIPWSSLGNAALLVVGSNAISGIMAFGSGVQDFHLVQGVAFASNLQILREWCRGDESPYRDVITSHDFLAGIDIDGQSLSAALLKVLLISKGCQSTCRQDRVYGLLGIVNHIAKWTNAPVSSLEINYSSSPDKVLTDIGLFLYHETESLHLLSLAGEASRSRVLATTIPSWIPSFEIAHTPILGPNYKSVSIFSASGSSTAEFQLDETQRRLHVKAASPNLGSIEELGEEWPDLLAGRFLSTITILLHCGGTYKYTNQPIVESLWRTLIMDTNLFERPAPSALSSSFKSWFLMLTITAILEAFIKPPRFAHDIFDSLEPLFILSNSLDSTNLLPTSDEMIHLLRRFGCFPDPTVPVMTESEGNEFMERLGREAASFEGLLRATLLFSRRLARTVRGLLCLVPLTAQIGDRVIIVKGCPTPLVMRRVIEEEDTFRLVGDTYVHGVMYGEHVATEALWRDIVLI</sequence>
<dbReference type="Pfam" id="PF26639">
    <property type="entry name" value="Het-6_barrel"/>
    <property type="match status" value="1"/>
</dbReference>
<dbReference type="InterPro" id="IPR010730">
    <property type="entry name" value="HET"/>
</dbReference>
<gene>
    <name evidence="3" type="ORF">CLO192961_LOCUS125378</name>
</gene>
<dbReference type="Pfam" id="PF06985">
    <property type="entry name" value="HET"/>
    <property type="match status" value="1"/>
</dbReference>